<reference evidence="3 4" key="1">
    <citation type="submission" date="2019-03" db="EMBL/GenBank/DDBJ databases">
        <title>Genomic Encyclopedia of Type Strains, Phase IV (KMG-IV): sequencing the most valuable type-strain genomes for metagenomic binning, comparative biology and taxonomic classification.</title>
        <authorList>
            <person name="Goeker M."/>
        </authorList>
    </citation>
    <scope>NUCLEOTIDE SEQUENCE [LARGE SCALE GENOMIC DNA]</scope>
    <source>
        <strain evidence="3 4">DSM 25903</strain>
    </source>
</reference>
<proteinExistence type="predicted"/>
<dbReference type="OrthoDB" id="9774491at2"/>
<dbReference type="GO" id="GO:0016887">
    <property type="term" value="F:ATP hydrolysis activity"/>
    <property type="evidence" value="ECO:0007669"/>
    <property type="project" value="InterPro"/>
</dbReference>
<keyword evidence="3" id="KW-0131">Cell cycle</keyword>
<accession>A0A4R7BK88</accession>
<dbReference type="GO" id="GO:0005737">
    <property type="term" value="C:cytoplasm"/>
    <property type="evidence" value="ECO:0007669"/>
    <property type="project" value="TreeGrafter"/>
</dbReference>
<keyword evidence="2" id="KW-0067">ATP-binding</keyword>
<organism evidence="3 4">
    <name type="scientific">Enterovirga rhinocerotis</name>
    <dbReference type="NCBI Taxonomy" id="1339210"/>
    <lineage>
        <taxon>Bacteria</taxon>
        <taxon>Pseudomonadati</taxon>
        <taxon>Pseudomonadota</taxon>
        <taxon>Alphaproteobacteria</taxon>
        <taxon>Hyphomicrobiales</taxon>
        <taxon>Methylobacteriaceae</taxon>
        <taxon>Enterovirga</taxon>
    </lineage>
</organism>
<dbReference type="Pfam" id="PF03969">
    <property type="entry name" value="AFG1_ATPase"/>
    <property type="match status" value="1"/>
</dbReference>
<protein>
    <submittedName>
        <fullName evidence="3">Cell division protein ZapE</fullName>
    </submittedName>
</protein>
<dbReference type="PANTHER" id="PTHR12169">
    <property type="entry name" value="ATPASE N2B"/>
    <property type="match status" value="1"/>
</dbReference>
<sequence length="393" mass="43572">MSKPLQTVRARYDALVASGAVERDEAQLAAVERLDALAVEIVSRGNLRPRRSGLLGKLFGEPKGDPPPRGLYVWGEVGRGKTMLMDLFYESLPGSSKRRAHFHAYMADVHERIHAWREKLKAGEVSGDDPIRPVAAALADEARILCFDEFAVTDIADAMILGRLFTALFERGVVVVATSNVPPDGLYKDGLNRALFLPFIKLLSERTEVLNLRSRTDFRMEKVGDSPVFFTPIDDEARRGMDELFRRLTGGAATAPATLTVYGHPVEVPAQVGGVARFRFEDLCSKPLAASDFLAIARAYHTIFVDDIPRLAFERRNEARRFIMLIDVLYERHSRLVASAATPPDALYEGRAGAETFEFARTASRLHEMNSRSYWATARAETVTGSTTGLVET</sequence>
<dbReference type="InterPro" id="IPR027417">
    <property type="entry name" value="P-loop_NTPase"/>
</dbReference>
<evidence type="ECO:0000313" key="3">
    <source>
        <dbReference type="EMBL" id="TDR85443.1"/>
    </source>
</evidence>
<dbReference type="RefSeq" id="WP_133774452.1">
    <property type="nucleotide sequence ID" value="NZ_SNZR01000017.1"/>
</dbReference>
<evidence type="ECO:0000313" key="4">
    <source>
        <dbReference type="Proteomes" id="UP000295122"/>
    </source>
</evidence>
<comment type="caution">
    <text evidence="3">The sequence shown here is derived from an EMBL/GenBank/DDBJ whole genome shotgun (WGS) entry which is preliminary data.</text>
</comment>
<dbReference type="NCBIfam" id="NF040713">
    <property type="entry name" value="ZapE"/>
    <property type="match status" value="1"/>
</dbReference>
<gene>
    <name evidence="3" type="ORF">EV668_4565</name>
</gene>
<dbReference type="GO" id="GO:0005524">
    <property type="term" value="F:ATP binding"/>
    <property type="evidence" value="ECO:0007669"/>
    <property type="project" value="UniProtKB-KW"/>
</dbReference>
<name>A0A4R7BK88_9HYPH</name>
<evidence type="ECO:0000256" key="1">
    <source>
        <dbReference type="ARBA" id="ARBA00022741"/>
    </source>
</evidence>
<dbReference type="InterPro" id="IPR005654">
    <property type="entry name" value="ATPase_AFG1-like"/>
</dbReference>
<keyword evidence="4" id="KW-1185">Reference proteome</keyword>
<dbReference type="GO" id="GO:0051301">
    <property type="term" value="P:cell division"/>
    <property type="evidence" value="ECO:0007669"/>
    <property type="project" value="UniProtKB-KW"/>
</dbReference>
<dbReference type="EMBL" id="SNZR01000017">
    <property type="protein sequence ID" value="TDR85443.1"/>
    <property type="molecule type" value="Genomic_DNA"/>
</dbReference>
<dbReference type="AlphaFoldDB" id="A0A4R7BK88"/>
<evidence type="ECO:0000256" key="2">
    <source>
        <dbReference type="ARBA" id="ARBA00022840"/>
    </source>
</evidence>
<keyword evidence="3" id="KW-0132">Cell division</keyword>
<keyword evidence="1" id="KW-0547">Nucleotide-binding</keyword>
<dbReference type="Gene3D" id="3.40.50.300">
    <property type="entry name" value="P-loop containing nucleotide triphosphate hydrolases"/>
    <property type="match status" value="1"/>
</dbReference>
<dbReference type="PANTHER" id="PTHR12169:SF6">
    <property type="entry name" value="AFG1-LIKE ATPASE"/>
    <property type="match status" value="1"/>
</dbReference>
<dbReference type="Proteomes" id="UP000295122">
    <property type="component" value="Unassembled WGS sequence"/>
</dbReference>
<dbReference type="SUPFAM" id="SSF52540">
    <property type="entry name" value="P-loop containing nucleoside triphosphate hydrolases"/>
    <property type="match status" value="1"/>
</dbReference>